<comment type="function">
    <text evidence="9">Regulator of endoplasmic reticulum secretion that acts as a key determinant of brain size. Required for secretion of extracellular matrix proteins. Required for correct brain development by depositing sufficient extracellular matrix proteins for tissue integrity and the proliferation of neural progenitors. Acts as a regulator of the unfolded protein response (UPR).</text>
</comment>
<dbReference type="AlphaFoldDB" id="A0A183I7Y0"/>
<evidence type="ECO:0000313" key="12">
    <source>
        <dbReference type="WBParaSite" id="OFLC_0001585501-mRNA-1"/>
    </source>
</evidence>
<keyword evidence="3" id="KW-0813">Transport</keyword>
<evidence type="ECO:0000313" key="10">
    <source>
        <dbReference type="EMBL" id="VDP24213.1"/>
    </source>
</evidence>
<evidence type="ECO:0000256" key="8">
    <source>
        <dbReference type="ARBA" id="ARBA00024203"/>
    </source>
</evidence>
<dbReference type="PANTHER" id="PTHR15858:SF0">
    <property type="entry name" value="IMMEDIATE EARLY RESPONSE 3-INTERACTING PROTEIN 1"/>
    <property type="match status" value="1"/>
</dbReference>
<keyword evidence="6" id="KW-1133">Transmembrane helix</keyword>
<dbReference type="PANTHER" id="PTHR15858">
    <property type="entry name" value="IMMEDIATE EARLY RESPONSE 3-INTERACTING PROTEIN 1"/>
    <property type="match status" value="1"/>
</dbReference>
<evidence type="ECO:0000256" key="7">
    <source>
        <dbReference type="ARBA" id="ARBA00023136"/>
    </source>
</evidence>
<evidence type="ECO:0000313" key="11">
    <source>
        <dbReference type="Proteomes" id="UP000267606"/>
    </source>
</evidence>
<keyword evidence="5" id="KW-0653">Protein transport</keyword>
<dbReference type="Pfam" id="PF08571">
    <property type="entry name" value="Yos1"/>
    <property type="match status" value="1"/>
</dbReference>
<reference evidence="10 11" key="2">
    <citation type="submission" date="2018-11" db="EMBL/GenBank/DDBJ databases">
        <authorList>
            <consortium name="Pathogen Informatics"/>
        </authorList>
    </citation>
    <scope>NUCLEOTIDE SEQUENCE [LARGE SCALE GENOMIC DNA]</scope>
</reference>
<dbReference type="STRING" id="387005.A0A183I7Y0"/>
<evidence type="ECO:0000256" key="2">
    <source>
        <dbReference type="ARBA" id="ARBA00016434"/>
    </source>
</evidence>
<accession>A0A183I7Y0</accession>
<keyword evidence="11" id="KW-1185">Reference proteome</keyword>
<dbReference type="Proteomes" id="UP000267606">
    <property type="component" value="Unassembled WGS sequence"/>
</dbReference>
<dbReference type="GO" id="GO:0030134">
    <property type="term" value="C:COPII-coated ER to Golgi transport vesicle"/>
    <property type="evidence" value="ECO:0007669"/>
    <property type="project" value="TreeGrafter"/>
</dbReference>
<organism evidence="12">
    <name type="scientific">Onchocerca flexuosa</name>
    <dbReference type="NCBI Taxonomy" id="387005"/>
    <lineage>
        <taxon>Eukaryota</taxon>
        <taxon>Metazoa</taxon>
        <taxon>Ecdysozoa</taxon>
        <taxon>Nematoda</taxon>
        <taxon>Chromadorea</taxon>
        <taxon>Rhabditida</taxon>
        <taxon>Spirurina</taxon>
        <taxon>Spiruromorpha</taxon>
        <taxon>Filarioidea</taxon>
        <taxon>Onchocercidae</taxon>
        <taxon>Onchocerca</taxon>
    </lineage>
</organism>
<reference evidence="12" key="1">
    <citation type="submission" date="2016-06" db="UniProtKB">
        <authorList>
            <consortium name="WormBaseParasite"/>
        </authorList>
    </citation>
    <scope>IDENTIFICATION</scope>
</reference>
<dbReference type="GO" id="GO:0015031">
    <property type="term" value="P:protein transport"/>
    <property type="evidence" value="ECO:0007669"/>
    <property type="project" value="UniProtKB-KW"/>
</dbReference>
<proteinExistence type="inferred from homology"/>
<evidence type="ECO:0000256" key="5">
    <source>
        <dbReference type="ARBA" id="ARBA00022927"/>
    </source>
</evidence>
<sequence length="96" mass="10618">MFVSFYGLLEAGLFILNGIAVLNKERFLNKVGLSVPSNSFEVVNPSSFKMQVVNLISAVQTVMRVTETKIPNYVGSKIWYAVSNSYLDCSITDLCS</sequence>
<dbReference type="EMBL" id="UZAJ01043027">
    <property type="protein sequence ID" value="VDP24213.1"/>
    <property type="molecule type" value="Genomic_DNA"/>
</dbReference>
<dbReference type="InterPro" id="IPR013880">
    <property type="entry name" value="Yos1"/>
</dbReference>
<dbReference type="GO" id="GO:0000139">
    <property type="term" value="C:Golgi membrane"/>
    <property type="evidence" value="ECO:0007669"/>
    <property type="project" value="TreeGrafter"/>
</dbReference>
<evidence type="ECO:0000256" key="6">
    <source>
        <dbReference type="ARBA" id="ARBA00022989"/>
    </source>
</evidence>
<comment type="similarity">
    <text evidence="8">Belongs to the YOS1 family.</text>
</comment>
<name>A0A183I7Y0_9BILA</name>
<evidence type="ECO:0000256" key="1">
    <source>
        <dbReference type="ARBA" id="ARBA00004370"/>
    </source>
</evidence>
<dbReference type="GO" id="GO:0005789">
    <property type="term" value="C:endoplasmic reticulum membrane"/>
    <property type="evidence" value="ECO:0007669"/>
    <property type="project" value="TreeGrafter"/>
</dbReference>
<protein>
    <recommendedName>
        <fullName evidence="2">Immediate early response 3-interacting protein 1</fullName>
    </recommendedName>
</protein>
<keyword evidence="7" id="KW-0472">Membrane</keyword>
<keyword evidence="4" id="KW-0812">Transmembrane</keyword>
<gene>
    <name evidence="10" type="ORF">OFLC_LOCUS15842</name>
</gene>
<comment type="subcellular location">
    <subcellularLocation>
        <location evidence="1">Membrane</location>
    </subcellularLocation>
</comment>
<evidence type="ECO:0000256" key="4">
    <source>
        <dbReference type="ARBA" id="ARBA00022692"/>
    </source>
</evidence>
<dbReference type="GO" id="GO:0006888">
    <property type="term" value="P:endoplasmic reticulum to Golgi vesicle-mediated transport"/>
    <property type="evidence" value="ECO:0007669"/>
    <property type="project" value="TreeGrafter"/>
</dbReference>
<dbReference type="WBParaSite" id="OFLC_0001585501-mRNA-1">
    <property type="protein sequence ID" value="OFLC_0001585501-mRNA-1"/>
    <property type="gene ID" value="OFLC_0001585501"/>
</dbReference>
<evidence type="ECO:0000256" key="9">
    <source>
        <dbReference type="ARBA" id="ARBA00045999"/>
    </source>
</evidence>
<evidence type="ECO:0000256" key="3">
    <source>
        <dbReference type="ARBA" id="ARBA00022448"/>
    </source>
</evidence>